<proteinExistence type="predicted"/>
<feature type="compositionally biased region" description="Polar residues" evidence="1">
    <location>
        <begin position="147"/>
        <end position="156"/>
    </location>
</feature>
<feature type="compositionally biased region" description="Gly residues" evidence="1">
    <location>
        <begin position="49"/>
        <end position="60"/>
    </location>
</feature>
<dbReference type="EMBL" id="JANPWB010000010">
    <property type="protein sequence ID" value="KAJ1140328.1"/>
    <property type="molecule type" value="Genomic_DNA"/>
</dbReference>
<evidence type="ECO:0000256" key="1">
    <source>
        <dbReference type="SAM" id="MobiDB-lite"/>
    </source>
</evidence>
<protein>
    <submittedName>
        <fullName evidence="2">Uncharacterized protein</fullName>
    </submittedName>
</protein>
<comment type="caution">
    <text evidence="2">The sequence shown here is derived from an EMBL/GenBank/DDBJ whole genome shotgun (WGS) entry which is preliminary data.</text>
</comment>
<reference evidence="2" key="1">
    <citation type="journal article" date="2022" name="bioRxiv">
        <title>Sequencing and chromosome-scale assembly of the giantPleurodeles waltlgenome.</title>
        <authorList>
            <person name="Brown T."/>
            <person name="Elewa A."/>
            <person name="Iarovenko S."/>
            <person name="Subramanian E."/>
            <person name="Araus A.J."/>
            <person name="Petzold A."/>
            <person name="Susuki M."/>
            <person name="Suzuki K.-i.T."/>
            <person name="Hayashi T."/>
            <person name="Toyoda A."/>
            <person name="Oliveira C."/>
            <person name="Osipova E."/>
            <person name="Leigh N.D."/>
            <person name="Simon A."/>
            <person name="Yun M.H."/>
        </authorList>
    </citation>
    <scope>NUCLEOTIDE SEQUENCE</scope>
    <source>
        <strain evidence="2">20211129_DDA</strain>
        <tissue evidence="2">Liver</tissue>
    </source>
</reference>
<feature type="region of interest" description="Disordered" evidence="1">
    <location>
        <begin position="26"/>
        <end position="63"/>
    </location>
</feature>
<dbReference type="AlphaFoldDB" id="A0AAV7QPA1"/>
<evidence type="ECO:0000313" key="3">
    <source>
        <dbReference type="Proteomes" id="UP001066276"/>
    </source>
</evidence>
<accession>A0AAV7QPA1</accession>
<organism evidence="2 3">
    <name type="scientific">Pleurodeles waltl</name>
    <name type="common">Iberian ribbed newt</name>
    <dbReference type="NCBI Taxonomy" id="8319"/>
    <lineage>
        <taxon>Eukaryota</taxon>
        <taxon>Metazoa</taxon>
        <taxon>Chordata</taxon>
        <taxon>Craniata</taxon>
        <taxon>Vertebrata</taxon>
        <taxon>Euteleostomi</taxon>
        <taxon>Amphibia</taxon>
        <taxon>Batrachia</taxon>
        <taxon>Caudata</taxon>
        <taxon>Salamandroidea</taxon>
        <taxon>Salamandridae</taxon>
        <taxon>Pleurodelinae</taxon>
        <taxon>Pleurodeles</taxon>
    </lineage>
</organism>
<dbReference type="Proteomes" id="UP001066276">
    <property type="component" value="Chromosome 6"/>
</dbReference>
<evidence type="ECO:0000313" key="2">
    <source>
        <dbReference type="EMBL" id="KAJ1140328.1"/>
    </source>
</evidence>
<name>A0AAV7QPA1_PLEWA</name>
<sequence>MLLRPLSVSVVPFNAQDPEIRVPGVRRRSHVAMGTQDSSDRGARKAPVGGAGSGASGPGGRPQALHISSSFLRVLVPYPHCLGGLPHGGRGPHDLSGWAYYGPTYSRCWSAPGRGSRGVWDTSLVTADYPQRAGPRRQLTSLLAGVPTNSTYNTRSADTERNFHQRVHPARRQTTMQR</sequence>
<keyword evidence="3" id="KW-1185">Reference proteome</keyword>
<feature type="region of interest" description="Disordered" evidence="1">
    <location>
        <begin position="147"/>
        <end position="178"/>
    </location>
</feature>
<gene>
    <name evidence="2" type="ORF">NDU88_006685</name>
</gene>